<dbReference type="ESTHER" id="9rhob-a0a059g313">
    <property type="family name" value="Carb_B_Bacteria"/>
</dbReference>
<dbReference type="RefSeq" id="WP_084146450.1">
    <property type="nucleotide sequence ID" value="NZ_ARYL01000046.1"/>
</dbReference>
<reference evidence="6 7" key="1">
    <citation type="journal article" date="2014" name="Antonie Van Leeuwenhoek">
        <title>Hyphomonas beringensis sp. nov. and Hyphomonas chukchiensis sp. nov., isolated from surface seawater of the Bering Sea and Chukchi Sea.</title>
        <authorList>
            <person name="Li C."/>
            <person name="Lai Q."/>
            <person name="Li G."/>
            <person name="Dong C."/>
            <person name="Wang J."/>
            <person name="Liao Y."/>
            <person name="Shao Z."/>
        </authorList>
    </citation>
    <scope>NUCLEOTIDE SEQUENCE [LARGE SCALE GENOMIC DNA]</scope>
    <source>
        <strain evidence="6 7">SCH89</strain>
    </source>
</reference>
<dbReference type="InterPro" id="IPR006311">
    <property type="entry name" value="TAT_signal"/>
</dbReference>
<dbReference type="GO" id="GO:0016787">
    <property type="term" value="F:hydrolase activity"/>
    <property type="evidence" value="ECO:0007669"/>
    <property type="project" value="UniProtKB-KW"/>
</dbReference>
<feature type="region of interest" description="Disordered" evidence="4">
    <location>
        <begin position="41"/>
        <end position="61"/>
    </location>
</feature>
<keyword evidence="2 3" id="KW-0378">Hydrolase</keyword>
<dbReference type="PATRIC" id="fig|1280953.3.peg.3707"/>
<dbReference type="PROSITE" id="PS51318">
    <property type="entry name" value="TAT"/>
    <property type="match status" value="1"/>
</dbReference>
<evidence type="ECO:0000313" key="7">
    <source>
        <dbReference type="Proteomes" id="UP000024942"/>
    </source>
</evidence>
<dbReference type="EMBL" id="ARYL01000046">
    <property type="protein sequence ID" value="KDA00858.1"/>
    <property type="molecule type" value="Genomic_DNA"/>
</dbReference>
<comment type="caution">
    <text evidence="6">The sequence shown here is derived from an EMBL/GenBank/DDBJ whole genome shotgun (WGS) entry which is preliminary data.</text>
</comment>
<dbReference type="PROSITE" id="PS00122">
    <property type="entry name" value="CARBOXYLESTERASE_B_1"/>
    <property type="match status" value="1"/>
</dbReference>
<dbReference type="STRING" id="1280953.HOC_18524"/>
<dbReference type="InterPro" id="IPR002018">
    <property type="entry name" value="CarbesteraseB"/>
</dbReference>
<sequence>MATKDKKDTAAVGQGIARRAVLKGSALLAGGLATACATGSGTTADVAQAPPPKEDEGPAVRAGKDTAIVNTQSGKVAGFARDGIFGFKGMPYGAPTGGENRFLPPKPPVGWTGVRSSRQYGPVCPQDKGMGRFNDEEAFIFQWNDSVESEDCLRLNVWTPGLEKTAKRPVMVWLHGGAFAAGSGHDLPAFDGENLSRRGDVIVVTLNHRLNLLGYLDLSAHGDKYAESGNVGMLDIVAALQWVRDNIESFGGDPGRVMIFGQSGGGAKVSTLMGMPAAKGLFHNAAVMSGAFGMVNTTENSRRLTHLFLKELGLDASSVQQLHTLPYNTLQRASDAVLQRENAPFDGFVDIRKIRNNLSFAPVVDGKVLPAWPFKESAPAISADVPMIIGTTQNEFVTGINNPDAMAMTEDELSASVARAFPGRAQAIIAAFQKAAPQAKPFELWSRIATGPIRAAAIRQAKGKADGKRAPAYLYEFTWQTPILDGRPMAFHCADIPFAFFNTDRCDTMSGGGAEARALSATIADAFIHFARTGDPNHDGLVDWPVYESETSPTIMFGEDVKVSLNSDGVALSTLGDL</sequence>
<gene>
    <name evidence="6" type="ORF">HOC_18524</name>
</gene>
<evidence type="ECO:0000256" key="4">
    <source>
        <dbReference type="SAM" id="MobiDB-lite"/>
    </source>
</evidence>
<evidence type="ECO:0000256" key="1">
    <source>
        <dbReference type="ARBA" id="ARBA00005964"/>
    </source>
</evidence>
<dbReference type="eggNOG" id="COG2272">
    <property type="taxonomic scope" value="Bacteria"/>
</dbReference>
<evidence type="ECO:0000259" key="5">
    <source>
        <dbReference type="Pfam" id="PF00135"/>
    </source>
</evidence>
<dbReference type="Gene3D" id="3.40.50.1820">
    <property type="entry name" value="alpha/beta hydrolase"/>
    <property type="match status" value="1"/>
</dbReference>
<name>A0A059G313_9PROT</name>
<accession>A0A059G313</accession>
<feature type="domain" description="Carboxylesterase type B" evidence="5">
    <location>
        <begin position="66"/>
        <end position="561"/>
    </location>
</feature>
<dbReference type="PANTHER" id="PTHR11559">
    <property type="entry name" value="CARBOXYLESTERASE"/>
    <property type="match status" value="1"/>
</dbReference>
<protein>
    <recommendedName>
        <fullName evidence="3">Carboxylic ester hydrolase</fullName>
        <ecNumber evidence="3">3.1.1.-</ecNumber>
    </recommendedName>
</protein>
<dbReference type="OrthoDB" id="9775851at2"/>
<dbReference type="AlphaFoldDB" id="A0A059G313"/>
<dbReference type="SUPFAM" id="SSF53474">
    <property type="entry name" value="alpha/beta-Hydrolases"/>
    <property type="match status" value="1"/>
</dbReference>
<keyword evidence="7" id="KW-1185">Reference proteome</keyword>
<dbReference type="Pfam" id="PF00135">
    <property type="entry name" value="COesterase"/>
    <property type="match status" value="1"/>
</dbReference>
<evidence type="ECO:0000313" key="6">
    <source>
        <dbReference type="EMBL" id="KDA00858.1"/>
    </source>
</evidence>
<dbReference type="Proteomes" id="UP000024942">
    <property type="component" value="Unassembled WGS sequence"/>
</dbReference>
<evidence type="ECO:0000256" key="3">
    <source>
        <dbReference type="RuleBase" id="RU361235"/>
    </source>
</evidence>
<evidence type="ECO:0000256" key="2">
    <source>
        <dbReference type="ARBA" id="ARBA00022801"/>
    </source>
</evidence>
<proteinExistence type="inferred from homology"/>
<dbReference type="InterPro" id="IPR050309">
    <property type="entry name" value="Type-B_Carboxylest/Lipase"/>
</dbReference>
<organism evidence="6 7">
    <name type="scientific">Hyphomonas oceanitis SCH89</name>
    <dbReference type="NCBI Taxonomy" id="1280953"/>
    <lineage>
        <taxon>Bacteria</taxon>
        <taxon>Pseudomonadati</taxon>
        <taxon>Pseudomonadota</taxon>
        <taxon>Alphaproteobacteria</taxon>
        <taxon>Hyphomonadales</taxon>
        <taxon>Hyphomonadaceae</taxon>
        <taxon>Hyphomonas</taxon>
    </lineage>
</organism>
<dbReference type="InterPro" id="IPR019826">
    <property type="entry name" value="Carboxylesterase_B_AS"/>
</dbReference>
<dbReference type="InterPro" id="IPR029058">
    <property type="entry name" value="AB_hydrolase_fold"/>
</dbReference>
<comment type="similarity">
    <text evidence="1 3">Belongs to the type-B carboxylesterase/lipase family.</text>
</comment>
<feature type="compositionally biased region" description="Basic and acidic residues" evidence="4">
    <location>
        <begin position="52"/>
        <end position="61"/>
    </location>
</feature>
<dbReference type="EC" id="3.1.1.-" evidence="3"/>